<comment type="caution">
    <text evidence="2">The sequence shown here is derived from an EMBL/GenBank/DDBJ whole genome shotgun (WGS) entry which is preliminary data.</text>
</comment>
<protein>
    <submittedName>
        <fullName evidence="2">Uncharacterized protein</fullName>
    </submittedName>
</protein>
<gene>
    <name evidence="2" type="ORF">XM53_08085</name>
</gene>
<keyword evidence="1" id="KW-1133">Transmembrane helix</keyword>
<sequence length="112" mass="11509">MMVFLLSFIGLALAALAVLTRMILLIGSMQRDCPETGPAARLVAVTVATGFCAIGAGGVLLIAAAFPFLAQAPVVAFFVGLGLAVLCLGLGFSHAVNTLRLTLYRSKVLADS</sequence>
<evidence type="ECO:0000313" key="3">
    <source>
        <dbReference type="Proteomes" id="UP000051295"/>
    </source>
</evidence>
<dbReference type="STRING" id="1641875.XM53_08085"/>
<accession>A0A0T5NWV4</accession>
<name>A0A0T5NWV4_9RHOB</name>
<evidence type="ECO:0000313" key="2">
    <source>
        <dbReference type="EMBL" id="KRS13103.1"/>
    </source>
</evidence>
<proteinExistence type="predicted"/>
<keyword evidence="1" id="KW-0812">Transmembrane</keyword>
<dbReference type="OrthoDB" id="7859028at2"/>
<evidence type="ECO:0000256" key="1">
    <source>
        <dbReference type="SAM" id="Phobius"/>
    </source>
</evidence>
<organism evidence="2 3">
    <name type="scientific">Roseovarius atlanticus</name>
    <dbReference type="NCBI Taxonomy" id="1641875"/>
    <lineage>
        <taxon>Bacteria</taxon>
        <taxon>Pseudomonadati</taxon>
        <taxon>Pseudomonadota</taxon>
        <taxon>Alphaproteobacteria</taxon>
        <taxon>Rhodobacterales</taxon>
        <taxon>Roseobacteraceae</taxon>
        <taxon>Roseovarius</taxon>
    </lineage>
</organism>
<keyword evidence="1" id="KW-0472">Membrane</keyword>
<reference evidence="2 3" key="1">
    <citation type="submission" date="2015-04" db="EMBL/GenBank/DDBJ databases">
        <title>The draft genome sequence of Roseovarius sp.R12b.</title>
        <authorList>
            <person name="Li G."/>
            <person name="Lai Q."/>
            <person name="Shao Z."/>
            <person name="Yan P."/>
        </authorList>
    </citation>
    <scope>NUCLEOTIDE SEQUENCE [LARGE SCALE GENOMIC DNA]</scope>
    <source>
        <strain evidence="2 3">R12B</strain>
    </source>
</reference>
<dbReference type="EMBL" id="LAXJ01000007">
    <property type="protein sequence ID" value="KRS13103.1"/>
    <property type="molecule type" value="Genomic_DNA"/>
</dbReference>
<keyword evidence="3" id="KW-1185">Reference proteome</keyword>
<dbReference type="AlphaFoldDB" id="A0A0T5NWV4"/>
<feature type="transmembrane region" description="Helical" evidence="1">
    <location>
        <begin position="41"/>
        <end position="62"/>
    </location>
</feature>
<dbReference type="Proteomes" id="UP000051295">
    <property type="component" value="Unassembled WGS sequence"/>
</dbReference>
<dbReference type="PATRIC" id="fig|1641875.4.peg.4017"/>
<dbReference type="RefSeq" id="WP_057792107.1">
    <property type="nucleotide sequence ID" value="NZ_LAXJ01000007.1"/>
</dbReference>
<feature type="transmembrane region" description="Helical" evidence="1">
    <location>
        <begin position="74"/>
        <end position="96"/>
    </location>
</feature>